<dbReference type="OrthoDB" id="7875126at2"/>
<evidence type="ECO:0000256" key="1">
    <source>
        <dbReference type="SAM" id="SignalP"/>
    </source>
</evidence>
<reference evidence="2 3" key="1">
    <citation type="submission" date="2017-03" db="EMBL/GenBank/DDBJ databases">
        <authorList>
            <person name="Afonso C.L."/>
            <person name="Miller P.J."/>
            <person name="Scott M.A."/>
            <person name="Spackman E."/>
            <person name="Goraichik I."/>
            <person name="Dimitrov K.M."/>
            <person name="Suarez D.L."/>
            <person name="Swayne D.E."/>
        </authorList>
    </citation>
    <scope>NUCLEOTIDE SEQUENCE [LARGE SCALE GENOMIC DNA]</scope>
    <source>
        <strain evidence="2 3">CECT 8287</strain>
    </source>
</reference>
<protein>
    <submittedName>
        <fullName evidence="2">Uncharacterized protein</fullName>
    </submittedName>
</protein>
<feature type="chain" id="PRO_5010990788" evidence="1">
    <location>
        <begin position="22"/>
        <end position="100"/>
    </location>
</feature>
<keyword evidence="1" id="KW-0732">Signal</keyword>
<dbReference type="EMBL" id="FWFL01000003">
    <property type="protein sequence ID" value="SLN32246.1"/>
    <property type="molecule type" value="Genomic_DNA"/>
</dbReference>
<name>A0A1Y5S5Q0_9RHOB</name>
<evidence type="ECO:0000313" key="3">
    <source>
        <dbReference type="Proteomes" id="UP000193827"/>
    </source>
</evidence>
<gene>
    <name evidence="2" type="ORF">PEL8287_01516</name>
</gene>
<feature type="signal peptide" evidence="1">
    <location>
        <begin position="1"/>
        <end position="21"/>
    </location>
</feature>
<sequence length="100" mass="10427">MVTTALKIAGFTLLLATPLAAQDKTFLCNTSGEIVGAAVTLRVSGASNAATIKSISKSLEGDKATFKPAVQPIVDWVYTLDEPLLTDEVAPAYVEACLAQ</sequence>
<keyword evidence="3" id="KW-1185">Reference proteome</keyword>
<dbReference type="AlphaFoldDB" id="A0A1Y5S5Q0"/>
<evidence type="ECO:0000313" key="2">
    <source>
        <dbReference type="EMBL" id="SLN32246.1"/>
    </source>
</evidence>
<organism evidence="2 3">
    <name type="scientific">Roseovarius litorisediminis</name>
    <dbReference type="NCBI Taxonomy" id="1312363"/>
    <lineage>
        <taxon>Bacteria</taxon>
        <taxon>Pseudomonadati</taxon>
        <taxon>Pseudomonadota</taxon>
        <taxon>Alphaproteobacteria</taxon>
        <taxon>Rhodobacterales</taxon>
        <taxon>Roseobacteraceae</taxon>
        <taxon>Roseovarius</taxon>
    </lineage>
</organism>
<proteinExistence type="predicted"/>
<accession>A0A1Y5S5Q0</accession>
<dbReference type="RefSeq" id="WP_085891748.1">
    <property type="nucleotide sequence ID" value="NZ_FWFL01000003.1"/>
</dbReference>
<dbReference type="Proteomes" id="UP000193827">
    <property type="component" value="Unassembled WGS sequence"/>
</dbReference>